<proteinExistence type="predicted"/>
<dbReference type="InterPro" id="IPR007695">
    <property type="entry name" value="DNA_mismatch_repair_MutS-lik_N"/>
</dbReference>
<dbReference type="EMBL" id="JABAHT010000822">
    <property type="protein sequence ID" value="KAF4651640.1"/>
    <property type="molecule type" value="Genomic_DNA"/>
</dbReference>
<dbReference type="Pfam" id="PF01624">
    <property type="entry name" value="MutS_I"/>
    <property type="match status" value="1"/>
</dbReference>
<feature type="non-terminal residue" evidence="3">
    <location>
        <position position="1"/>
    </location>
</feature>
<dbReference type="InterPro" id="IPR016151">
    <property type="entry name" value="DNA_mismatch_repair_MutS_N"/>
</dbReference>
<dbReference type="OrthoDB" id="10252754at2759"/>
<protein>
    <submittedName>
        <fullName evidence="3">DNA mismatch repair protein msh6</fullName>
    </submittedName>
</protein>
<accession>A0A7J6KWY7</accession>
<organism evidence="3 4">
    <name type="scientific">Perkinsus olseni</name>
    <name type="common">Perkinsus atlanticus</name>
    <dbReference type="NCBI Taxonomy" id="32597"/>
    <lineage>
        <taxon>Eukaryota</taxon>
        <taxon>Sar</taxon>
        <taxon>Alveolata</taxon>
        <taxon>Perkinsozoa</taxon>
        <taxon>Perkinsea</taxon>
        <taxon>Perkinsida</taxon>
        <taxon>Perkinsidae</taxon>
        <taxon>Perkinsus</taxon>
    </lineage>
</organism>
<gene>
    <name evidence="3" type="primary">MSH6_5</name>
    <name evidence="3" type="ORF">FOZ61_010312</name>
</gene>
<name>A0A7J6KWY7_PEROL</name>
<sequence length="301" mass="34196">MSNRRSSAASDGGKRQSSLLSFFKVLPKKEEDKPSSSLHCNATDVEMVALPATVERRSSLVSEELTQVQAKSQPVGRRKRRLTYVDDNSDDDSDDHESGDAIVVPVKRPRGAHYESANSASALDVESYHELTYDTEASPAVPDVLRPRPENTVTLALRRPLESPSGDDYEVTREEIEAKARGWPPYAAACLRAYYETRDTYSYPSWMHPDKLADAKGRRPDHPDYDQSTMRVPDLRDSASRKKEEGHCTPMLLQYWEVKAKHFDEITLFKVGKFYEIFYYDAVFAQAACNLRWMGNNKKPH</sequence>
<feature type="region of interest" description="Disordered" evidence="1">
    <location>
        <begin position="66"/>
        <end position="100"/>
    </location>
</feature>
<dbReference type="Proteomes" id="UP000570595">
    <property type="component" value="Unassembled WGS sequence"/>
</dbReference>
<feature type="domain" description="DNA mismatch repair protein MutS-like N-terminal" evidence="2">
    <location>
        <begin position="249"/>
        <end position="297"/>
    </location>
</feature>
<evidence type="ECO:0000259" key="2">
    <source>
        <dbReference type="Pfam" id="PF01624"/>
    </source>
</evidence>
<dbReference type="GO" id="GO:0030983">
    <property type="term" value="F:mismatched DNA binding"/>
    <property type="evidence" value="ECO:0007669"/>
    <property type="project" value="InterPro"/>
</dbReference>
<evidence type="ECO:0000256" key="1">
    <source>
        <dbReference type="SAM" id="MobiDB-lite"/>
    </source>
</evidence>
<reference evidence="3 4" key="1">
    <citation type="submission" date="2020-04" db="EMBL/GenBank/DDBJ databases">
        <title>Perkinsus olseni comparative genomics.</title>
        <authorList>
            <person name="Bogema D.R."/>
        </authorList>
    </citation>
    <scope>NUCLEOTIDE SEQUENCE [LARGE SCALE GENOMIC DNA]</scope>
    <source>
        <strain evidence="3">ATCC PRA-179</strain>
    </source>
</reference>
<dbReference type="SUPFAM" id="SSF55271">
    <property type="entry name" value="DNA repair protein MutS, domain I"/>
    <property type="match status" value="1"/>
</dbReference>
<dbReference type="AlphaFoldDB" id="A0A7J6KWY7"/>
<comment type="caution">
    <text evidence="3">The sequence shown here is derived from an EMBL/GenBank/DDBJ whole genome shotgun (WGS) entry which is preliminary data.</text>
</comment>
<dbReference type="GO" id="GO:0006298">
    <property type="term" value="P:mismatch repair"/>
    <property type="evidence" value="ECO:0007669"/>
    <property type="project" value="InterPro"/>
</dbReference>
<evidence type="ECO:0000313" key="4">
    <source>
        <dbReference type="Proteomes" id="UP000570595"/>
    </source>
</evidence>
<dbReference type="Gene3D" id="3.40.1170.10">
    <property type="entry name" value="DNA repair protein MutS, domain I"/>
    <property type="match status" value="1"/>
</dbReference>
<dbReference type="GO" id="GO:0005524">
    <property type="term" value="F:ATP binding"/>
    <property type="evidence" value="ECO:0007669"/>
    <property type="project" value="InterPro"/>
</dbReference>
<evidence type="ECO:0000313" key="3">
    <source>
        <dbReference type="EMBL" id="KAF4651640.1"/>
    </source>
</evidence>
<feature type="compositionally biased region" description="Acidic residues" evidence="1">
    <location>
        <begin position="87"/>
        <end position="97"/>
    </location>
</feature>